<feature type="transmembrane region" description="Helical" evidence="7">
    <location>
        <begin position="13"/>
        <end position="33"/>
    </location>
</feature>
<dbReference type="GO" id="GO:0042158">
    <property type="term" value="P:lipoprotein biosynthetic process"/>
    <property type="evidence" value="ECO:0007669"/>
    <property type="project" value="InterPro"/>
</dbReference>
<accession>A0A0G0E3L4</accession>
<feature type="transmembrane region" description="Helical" evidence="7">
    <location>
        <begin position="116"/>
        <end position="136"/>
    </location>
</feature>
<dbReference type="PANTHER" id="PTHR30589">
    <property type="entry name" value="PROLIPOPROTEIN DIACYLGLYCERYL TRANSFERASE"/>
    <property type="match status" value="1"/>
</dbReference>
<reference evidence="8 9" key="1">
    <citation type="journal article" date="2015" name="Nature">
        <title>rRNA introns, odd ribosomes, and small enigmatic genomes across a large radiation of phyla.</title>
        <authorList>
            <person name="Brown C.T."/>
            <person name="Hug L.A."/>
            <person name="Thomas B.C."/>
            <person name="Sharon I."/>
            <person name="Castelle C.J."/>
            <person name="Singh A."/>
            <person name="Wilkins M.J."/>
            <person name="Williams K.H."/>
            <person name="Banfield J.F."/>
        </authorList>
    </citation>
    <scope>NUCLEOTIDE SEQUENCE [LARGE SCALE GENOMIC DNA]</scope>
</reference>
<feature type="transmembrane region" description="Helical" evidence="7">
    <location>
        <begin position="163"/>
        <end position="182"/>
    </location>
</feature>
<dbReference type="AlphaFoldDB" id="A0A0G0E3L4"/>
<organism evidence="8 9">
    <name type="scientific">candidate division CPR3 bacterium GW2011_GWF2_35_18</name>
    <dbReference type="NCBI Taxonomy" id="1618350"/>
    <lineage>
        <taxon>Bacteria</taxon>
        <taxon>Bacteria division CPR3</taxon>
    </lineage>
</organism>
<evidence type="ECO:0000256" key="1">
    <source>
        <dbReference type="ARBA" id="ARBA00007150"/>
    </source>
</evidence>
<dbReference type="STRING" id="1618350.UR67_C0002G0030"/>
<keyword evidence="4 7" id="KW-0812">Transmembrane</keyword>
<keyword evidence="5 7" id="KW-1133">Transmembrane helix</keyword>
<dbReference type="Pfam" id="PF01790">
    <property type="entry name" value="LGT"/>
    <property type="match status" value="1"/>
</dbReference>
<name>A0A0G0E3L4_UNCC3</name>
<dbReference type="EMBL" id="LBQB01000002">
    <property type="protein sequence ID" value="KKP69910.1"/>
    <property type="molecule type" value="Genomic_DNA"/>
</dbReference>
<evidence type="ECO:0000256" key="3">
    <source>
        <dbReference type="ARBA" id="ARBA00022679"/>
    </source>
</evidence>
<evidence type="ECO:0000256" key="6">
    <source>
        <dbReference type="ARBA" id="ARBA00023136"/>
    </source>
</evidence>
<comment type="similarity">
    <text evidence="1">Belongs to the Lgt family.</text>
</comment>
<keyword evidence="8" id="KW-0449">Lipoprotein</keyword>
<feature type="transmembrane region" description="Helical" evidence="7">
    <location>
        <begin position="45"/>
        <end position="69"/>
    </location>
</feature>
<feature type="transmembrane region" description="Helical" evidence="7">
    <location>
        <begin position="81"/>
        <end position="104"/>
    </location>
</feature>
<evidence type="ECO:0000313" key="8">
    <source>
        <dbReference type="EMBL" id="KKP69910.1"/>
    </source>
</evidence>
<protein>
    <submittedName>
        <fullName evidence="8">Prolipoprotein diacylglyceryl transferase</fullName>
    </submittedName>
</protein>
<dbReference type="GO" id="GO:0008961">
    <property type="term" value="F:phosphatidylglycerol-prolipoprotein diacylglyceryl transferase activity"/>
    <property type="evidence" value="ECO:0007669"/>
    <property type="project" value="InterPro"/>
</dbReference>
<evidence type="ECO:0000256" key="4">
    <source>
        <dbReference type="ARBA" id="ARBA00022692"/>
    </source>
</evidence>
<sequence>MYPILLRFGPVTIYSYGLCLALAFLLGTFVIWQESHRKGFDEEKVLDFVLISIFGSIFLGRIVFIILNWSLFANNVHKVLYFWEIGGINVLGLAFGALLAGILYLKKKRWPVLMTYDFFVLGLLLAQILERIGFFLSSSGFGKMTSFFLGVQFPGEIIKRHPVALYEAFLLLPIFILFYLLYRKCQKRENYKEGLIATLYLIVMGLMTIGTAFLTKNMKDKEAITLTLIPVGLIILSSFVIFYIRSGRNLKNDLKLFSNLFKPRKNVQNNEVGIEKLVESTKKLETGDK</sequence>
<evidence type="ECO:0000313" key="9">
    <source>
        <dbReference type="Proteomes" id="UP000034581"/>
    </source>
</evidence>
<evidence type="ECO:0000256" key="5">
    <source>
        <dbReference type="ARBA" id="ARBA00022989"/>
    </source>
</evidence>
<gene>
    <name evidence="8" type="ORF">UR67_C0002G0030</name>
</gene>
<dbReference type="InterPro" id="IPR001640">
    <property type="entry name" value="Lgt"/>
</dbReference>
<evidence type="ECO:0000256" key="7">
    <source>
        <dbReference type="SAM" id="Phobius"/>
    </source>
</evidence>
<comment type="caution">
    <text evidence="8">The sequence shown here is derived from an EMBL/GenBank/DDBJ whole genome shotgun (WGS) entry which is preliminary data.</text>
</comment>
<dbReference type="PANTHER" id="PTHR30589:SF0">
    <property type="entry name" value="PHOSPHATIDYLGLYCEROL--PROLIPOPROTEIN DIACYLGLYCERYL TRANSFERASE"/>
    <property type="match status" value="1"/>
</dbReference>
<feature type="transmembrane region" description="Helical" evidence="7">
    <location>
        <begin position="226"/>
        <end position="244"/>
    </location>
</feature>
<keyword evidence="6 7" id="KW-0472">Membrane</keyword>
<evidence type="ECO:0000256" key="2">
    <source>
        <dbReference type="ARBA" id="ARBA00022475"/>
    </source>
</evidence>
<keyword evidence="2" id="KW-1003">Cell membrane</keyword>
<feature type="transmembrane region" description="Helical" evidence="7">
    <location>
        <begin position="194"/>
        <end position="214"/>
    </location>
</feature>
<dbReference type="GO" id="GO:0005886">
    <property type="term" value="C:plasma membrane"/>
    <property type="evidence" value="ECO:0007669"/>
    <property type="project" value="InterPro"/>
</dbReference>
<proteinExistence type="inferred from homology"/>
<keyword evidence="3 8" id="KW-0808">Transferase</keyword>
<dbReference type="Proteomes" id="UP000034581">
    <property type="component" value="Unassembled WGS sequence"/>
</dbReference>